<sequence length="225" mass="26515">RNKFLSKKSINDLATKYFKHKNDSTNKALYQLYQLCPNLNGQSVWFFLMLKKSAEGWIFYNKSEKHAYVYNMIIQKQYPSFSTWIKALSNKRFFKGKKSALSTIFLNPSYSKISVSQIIKKEDHVSYFKNTKIVTLSFIKDTLATMKYNNAEFEDLTFTEKLYIKQMPYGCREPIECSILVNGFEVKDYILKDSYINKRILTIDDVFSIMQFCRKSSVCMGQYTK</sequence>
<keyword evidence="2" id="KW-1185">Reference proteome</keyword>
<dbReference type="EMBL" id="CAJVQB010055323">
    <property type="protein sequence ID" value="CAG8837207.1"/>
    <property type="molecule type" value="Genomic_DNA"/>
</dbReference>
<organism evidence="1 2">
    <name type="scientific">Gigaspora margarita</name>
    <dbReference type="NCBI Taxonomy" id="4874"/>
    <lineage>
        <taxon>Eukaryota</taxon>
        <taxon>Fungi</taxon>
        <taxon>Fungi incertae sedis</taxon>
        <taxon>Mucoromycota</taxon>
        <taxon>Glomeromycotina</taxon>
        <taxon>Glomeromycetes</taxon>
        <taxon>Diversisporales</taxon>
        <taxon>Gigasporaceae</taxon>
        <taxon>Gigaspora</taxon>
    </lineage>
</organism>
<dbReference type="Proteomes" id="UP000789901">
    <property type="component" value="Unassembled WGS sequence"/>
</dbReference>
<protein>
    <submittedName>
        <fullName evidence="1">27801_t:CDS:1</fullName>
    </submittedName>
</protein>
<feature type="non-terminal residue" evidence="1">
    <location>
        <position position="225"/>
    </location>
</feature>
<gene>
    <name evidence="1" type="ORF">GMARGA_LOCUS33389</name>
</gene>
<comment type="caution">
    <text evidence="1">The sequence shown here is derived from an EMBL/GenBank/DDBJ whole genome shotgun (WGS) entry which is preliminary data.</text>
</comment>
<feature type="non-terminal residue" evidence="1">
    <location>
        <position position="1"/>
    </location>
</feature>
<evidence type="ECO:0000313" key="1">
    <source>
        <dbReference type="EMBL" id="CAG8837207.1"/>
    </source>
</evidence>
<accession>A0ABN7WP43</accession>
<reference evidence="1 2" key="1">
    <citation type="submission" date="2021-06" db="EMBL/GenBank/DDBJ databases">
        <authorList>
            <person name="Kallberg Y."/>
            <person name="Tangrot J."/>
            <person name="Rosling A."/>
        </authorList>
    </citation>
    <scope>NUCLEOTIDE SEQUENCE [LARGE SCALE GENOMIC DNA]</scope>
    <source>
        <strain evidence="1 2">120-4 pot B 10/14</strain>
    </source>
</reference>
<name>A0ABN7WP43_GIGMA</name>
<evidence type="ECO:0000313" key="2">
    <source>
        <dbReference type="Proteomes" id="UP000789901"/>
    </source>
</evidence>
<proteinExistence type="predicted"/>